<dbReference type="Proteomes" id="UP000221024">
    <property type="component" value="Unassembled WGS sequence"/>
</dbReference>
<accession>A0A2H3NX05</accession>
<name>A0A2H3NX05_9BACT</name>
<evidence type="ECO:0000313" key="2">
    <source>
        <dbReference type="Proteomes" id="UP000221024"/>
    </source>
</evidence>
<gene>
    <name evidence="1" type="ORF">CRI93_14805</name>
</gene>
<protein>
    <submittedName>
        <fullName evidence="1">Uncharacterized protein</fullName>
    </submittedName>
</protein>
<evidence type="ECO:0000313" key="1">
    <source>
        <dbReference type="EMBL" id="PEN04705.1"/>
    </source>
</evidence>
<comment type="caution">
    <text evidence="1">The sequence shown here is derived from an EMBL/GenBank/DDBJ whole genome shotgun (WGS) entry which is preliminary data.</text>
</comment>
<dbReference type="AlphaFoldDB" id="A0A2H3NX05"/>
<proteinExistence type="predicted"/>
<sequence>MHNLYHRPELRLFKRRADSIYAVEGSIQPEKMFVVKAASHIYQIPVFSDRDLRFMYENTESGNALAEKRGIPIYPVLVPQDFADQYDLPKRSMLNLNSTEKERPINWVQIHHSGPQPLTDEQMKEAGLSSEEIAQMKSDGLTGEAALEWLQSLAAPPDDES</sequence>
<dbReference type="EMBL" id="PDEP01000023">
    <property type="protein sequence ID" value="PEN04705.1"/>
    <property type="molecule type" value="Genomic_DNA"/>
</dbReference>
<reference evidence="1 2" key="1">
    <citation type="submission" date="2017-10" db="EMBL/GenBank/DDBJ databases">
        <title>Draft genome of Longimonas halophila.</title>
        <authorList>
            <person name="Goh K.M."/>
            <person name="Shamsir M.S."/>
            <person name="Lim S.W."/>
        </authorList>
    </citation>
    <scope>NUCLEOTIDE SEQUENCE [LARGE SCALE GENOMIC DNA]</scope>
    <source>
        <strain evidence="1 2">KCTC 42399</strain>
    </source>
</reference>
<organism evidence="1 2">
    <name type="scientific">Longimonas halophila</name>
    <dbReference type="NCBI Taxonomy" id="1469170"/>
    <lineage>
        <taxon>Bacteria</taxon>
        <taxon>Pseudomonadati</taxon>
        <taxon>Rhodothermota</taxon>
        <taxon>Rhodothermia</taxon>
        <taxon>Rhodothermales</taxon>
        <taxon>Salisaetaceae</taxon>
        <taxon>Longimonas</taxon>
    </lineage>
</organism>
<keyword evidence="2" id="KW-1185">Reference proteome</keyword>